<sequence length="40" mass="4870">MHLINHESVINYKVQRIASRVSFILSNYRLFHHSILHFFT</sequence>
<keyword evidence="2" id="KW-1185">Reference proteome</keyword>
<dbReference type="KEGG" id="rvi:RVIR1_05290"/>
<gene>
    <name evidence="1" type="ORF">RVIR1_05290</name>
</gene>
<proteinExistence type="predicted"/>
<evidence type="ECO:0000313" key="2">
    <source>
        <dbReference type="Proteomes" id="UP000282483"/>
    </source>
</evidence>
<reference evidence="1 2" key="1">
    <citation type="submission" date="2017-03" db="EMBL/GenBank/DDBJ databases">
        <title>The genome sequence of Candidatus Rickettsiella viridis.</title>
        <authorList>
            <person name="Nikoh N."/>
            <person name="Tsuchida T."/>
            <person name="Yamaguchi K."/>
            <person name="Maeda T."/>
            <person name="Shigenobu S."/>
            <person name="Fukatsu T."/>
        </authorList>
    </citation>
    <scope>NUCLEOTIDE SEQUENCE [LARGE SCALE GENOMIC DNA]</scope>
    <source>
        <strain evidence="1 2">Ap-RA04</strain>
    </source>
</reference>
<accession>A0A2Z5UU94</accession>
<evidence type="ECO:0000313" key="1">
    <source>
        <dbReference type="EMBL" id="BBB15034.1"/>
    </source>
</evidence>
<dbReference type="Proteomes" id="UP000282483">
    <property type="component" value="Chromosome"/>
</dbReference>
<dbReference type="EMBL" id="AP018005">
    <property type="protein sequence ID" value="BBB15034.1"/>
    <property type="molecule type" value="Genomic_DNA"/>
</dbReference>
<name>A0A2Z5UU94_9COXI</name>
<protein>
    <submittedName>
        <fullName evidence="1">Uncharacterized protein</fullName>
    </submittedName>
</protein>
<dbReference type="AlphaFoldDB" id="A0A2Z5UU94"/>
<organism evidence="1 2">
    <name type="scientific">Candidatus Rickettsiella viridis</name>
    <dbReference type="NCBI Taxonomy" id="676208"/>
    <lineage>
        <taxon>Bacteria</taxon>
        <taxon>Pseudomonadati</taxon>
        <taxon>Pseudomonadota</taxon>
        <taxon>Gammaproteobacteria</taxon>
        <taxon>Legionellales</taxon>
        <taxon>Coxiellaceae</taxon>
        <taxon>Rickettsiella</taxon>
    </lineage>
</organism>